<name>A0A5B7J340_PORTR</name>
<gene>
    <name evidence="1" type="ORF">E2C01_082916</name>
</gene>
<dbReference type="EMBL" id="VSRR010076364">
    <property type="protein sequence ID" value="MPC88027.1"/>
    <property type="molecule type" value="Genomic_DNA"/>
</dbReference>
<organism evidence="1 2">
    <name type="scientific">Portunus trituberculatus</name>
    <name type="common">Swimming crab</name>
    <name type="synonym">Neptunus trituberculatus</name>
    <dbReference type="NCBI Taxonomy" id="210409"/>
    <lineage>
        <taxon>Eukaryota</taxon>
        <taxon>Metazoa</taxon>
        <taxon>Ecdysozoa</taxon>
        <taxon>Arthropoda</taxon>
        <taxon>Crustacea</taxon>
        <taxon>Multicrustacea</taxon>
        <taxon>Malacostraca</taxon>
        <taxon>Eumalacostraca</taxon>
        <taxon>Eucarida</taxon>
        <taxon>Decapoda</taxon>
        <taxon>Pleocyemata</taxon>
        <taxon>Brachyura</taxon>
        <taxon>Eubrachyura</taxon>
        <taxon>Portunoidea</taxon>
        <taxon>Portunidae</taxon>
        <taxon>Portuninae</taxon>
        <taxon>Portunus</taxon>
    </lineage>
</organism>
<comment type="caution">
    <text evidence="1">The sequence shown here is derived from an EMBL/GenBank/DDBJ whole genome shotgun (WGS) entry which is preliminary data.</text>
</comment>
<evidence type="ECO:0000313" key="2">
    <source>
        <dbReference type="Proteomes" id="UP000324222"/>
    </source>
</evidence>
<dbReference type="AlphaFoldDB" id="A0A5B7J340"/>
<sequence>MLAFPGMWRRPGIRGNVLKLLRRTDLSLSGTTQTMSIPSKHAECRHISKQKPSRALRGSVLELRRSILELRRLQLRSWRKGCSWDEGRGVERS</sequence>
<reference evidence="1 2" key="1">
    <citation type="submission" date="2019-05" db="EMBL/GenBank/DDBJ databases">
        <title>Another draft genome of Portunus trituberculatus and its Hox gene families provides insights of decapod evolution.</title>
        <authorList>
            <person name="Jeong J.-H."/>
            <person name="Song I."/>
            <person name="Kim S."/>
            <person name="Choi T."/>
            <person name="Kim D."/>
            <person name="Ryu S."/>
            <person name="Kim W."/>
        </authorList>
    </citation>
    <scope>NUCLEOTIDE SEQUENCE [LARGE SCALE GENOMIC DNA]</scope>
    <source>
        <tissue evidence="1">Muscle</tissue>
    </source>
</reference>
<accession>A0A5B7J340</accession>
<keyword evidence="2" id="KW-1185">Reference proteome</keyword>
<protein>
    <submittedName>
        <fullName evidence="1">Uncharacterized protein</fullName>
    </submittedName>
</protein>
<evidence type="ECO:0000313" key="1">
    <source>
        <dbReference type="EMBL" id="MPC88027.1"/>
    </source>
</evidence>
<dbReference type="Proteomes" id="UP000324222">
    <property type="component" value="Unassembled WGS sequence"/>
</dbReference>
<proteinExistence type="predicted"/>